<protein>
    <submittedName>
        <fullName evidence="1">Uncharacterized protein</fullName>
    </submittedName>
</protein>
<organism evidence="1 2">
    <name type="scientific">Blastopirellula marina DSM 3645</name>
    <dbReference type="NCBI Taxonomy" id="314230"/>
    <lineage>
        <taxon>Bacteria</taxon>
        <taxon>Pseudomonadati</taxon>
        <taxon>Planctomycetota</taxon>
        <taxon>Planctomycetia</taxon>
        <taxon>Pirellulales</taxon>
        <taxon>Pirellulaceae</taxon>
        <taxon>Blastopirellula</taxon>
    </lineage>
</organism>
<proteinExistence type="predicted"/>
<dbReference type="HOGENOM" id="CLU_2663753_0_0_0"/>
<evidence type="ECO:0000313" key="1">
    <source>
        <dbReference type="EMBL" id="EAQ80172.1"/>
    </source>
</evidence>
<sequence>MLPKRNSGVSPNHHVAKRQRRLGVPRCIFRRFCASKSLTDHDLSMSFSVSSRISARWLQYQSGTNWVGVDQDAAK</sequence>
<accession>A3ZTB7</accession>
<dbReference type="EMBL" id="AANZ01000010">
    <property type="protein sequence ID" value="EAQ80172.1"/>
    <property type="molecule type" value="Genomic_DNA"/>
</dbReference>
<gene>
    <name evidence="1" type="ORF">DSM3645_19288</name>
</gene>
<reference evidence="1 2" key="1">
    <citation type="submission" date="2006-02" db="EMBL/GenBank/DDBJ databases">
        <authorList>
            <person name="Amann R."/>
            <person name="Ferriera S."/>
            <person name="Johnson J."/>
            <person name="Kravitz S."/>
            <person name="Halpern A."/>
            <person name="Remington K."/>
            <person name="Beeson K."/>
            <person name="Tran B."/>
            <person name="Rogers Y.-H."/>
            <person name="Friedman R."/>
            <person name="Venter J.C."/>
        </authorList>
    </citation>
    <scope>NUCLEOTIDE SEQUENCE [LARGE SCALE GENOMIC DNA]</scope>
    <source>
        <strain evidence="1 2">DSM 3645</strain>
    </source>
</reference>
<dbReference type="STRING" id="314230.DSM3645_19288"/>
<name>A3ZTB7_9BACT</name>
<dbReference type="AlphaFoldDB" id="A3ZTB7"/>
<dbReference type="Proteomes" id="UP000004358">
    <property type="component" value="Unassembled WGS sequence"/>
</dbReference>
<comment type="caution">
    <text evidence="1">The sequence shown here is derived from an EMBL/GenBank/DDBJ whole genome shotgun (WGS) entry which is preliminary data.</text>
</comment>
<evidence type="ECO:0000313" key="2">
    <source>
        <dbReference type="Proteomes" id="UP000004358"/>
    </source>
</evidence>